<dbReference type="AlphaFoldDB" id="A0A9S1"/>
<keyword evidence="3" id="KW-1185">Reference proteome</keyword>
<evidence type="ECO:0000313" key="2">
    <source>
        <dbReference type="EMBL" id="CCD67298.2"/>
    </source>
</evidence>
<proteinExistence type="predicted"/>
<dbReference type="Proteomes" id="UP000001940">
    <property type="component" value="Chromosome IV"/>
</dbReference>
<dbReference type="CTD" id="4363075"/>
<dbReference type="STRING" id="6239.Y55F3BR.11.1"/>
<dbReference type="RefSeq" id="NP_001041041.2">
    <property type="nucleotide sequence ID" value="NM_001047576.2"/>
</dbReference>
<dbReference type="UCSC" id="Y55F3BR.11">
    <property type="organism name" value="c. elegans"/>
</dbReference>
<keyword evidence="1" id="KW-0732">Signal</keyword>
<dbReference type="Bgee" id="WBGene00044757">
    <property type="expression patterns" value="Expressed in larva and 2 other cell types or tissues"/>
</dbReference>
<dbReference type="WormBase" id="Y55F3BR.11">
    <property type="protein sequence ID" value="CE51558"/>
    <property type="gene ID" value="WBGene00044757"/>
</dbReference>
<dbReference type="PaxDb" id="6239-Y55F3BR.11"/>
<dbReference type="GeneID" id="4363075"/>
<evidence type="ECO:0000313" key="3">
    <source>
        <dbReference type="Proteomes" id="UP000001940"/>
    </source>
</evidence>
<feature type="chain" id="PRO_5007908800" evidence="1">
    <location>
        <begin position="18"/>
        <end position="125"/>
    </location>
</feature>
<feature type="signal peptide" evidence="1">
    <location>
        <begin position="1"/>
        <end position="17"/>
    </location>
</feature>
<sequence length="125" mass="14060">MRRFLLLFHVFFAFSHSFPVRNDDRGVLPNIDALFCTNKDLRQVVFNALQNITNPKAIAVDQVQAAIQTALIPNFASSGGTWLVSATSYHRVNGYVDDRATSMDTFCAVNDINLSMYIVIMKIDK</sequence>
<dbReference type="FunCoup" id="A0A9S1">
    <property type="interactions" value="396"/>
</dbReference>
<dbReference type="EMBL" id="BX284604">
    <property type="protein sequence ID" value="CCD67298.2"/>
    <property type="molecule type" value="Genomic_DNA"/>
</dbReference>
<accession>A0A9S1</accession>
<evidence type="ECO:0000256" key="1">
    <source>
        <dbReference type="SAM" id="SignalP"/>
    </source>
</evidence>
<dbReference type="OrthoDB" id="5834672at2759"/>
<dbReference type="eggNOG" id="KOG4295">
    <property type="taxonomic scope" value="Eukaryota"/>
</dbReference>
<gene>
    <name evidence="2" type="ORF">CELE_Y55F3BR.11</name>
    <name evidence="2 4" type="ORF">Y55F3BR.11</name>
</gene>
<evidence type="ECO:0000313" key="4">
    <source>
        <dbReference type="WormBase" id="Y55F3BR.11"/>
    </source>
</evidence>
<name>A0A9S1_CAEEL</name>
<reference evidence="2 3" key="1">
    <citation type="journal article" date="1998" name="Science">
        <title>Genome sequence of the nematode C. elegans: a platform for investigating biology.</title>
        <authorList>
            <consortium name="The C. elegans sequencing consortium"/>
            <person name="Sulson J.E."/>
            <person name="Waterston R."/>
        </authorList>
    </citation>
    <scope>NUCLEOTIDE SEQUENCE [LARGE SCALE GENOMIC DNA]</scope>
    <source>
        <strain evidence="2 3">Bristol N2</strain>
    </source>
</reference>
<organism evidence="2 3">
    <name type="scientific">Caenorhabditis elegans</name>
    <dbReference type="NCBI Taxonomy" id="6239"/>
    <lineage>
        <taxon>Eukaryota</taxon>
        <taxon>Metazoa</taxon>
        <taxon>Ecdysozoa</taxon>
        <taxon>Nematoda</taxon>
        <taxon>Chromadorea</taxon>
        <taxon>Rhabditida</taxon>
        <taxon>Rhabditina</taxon>
        <taxon>Rhabditomorpha</taxon>
        <taxon>Rhabditoidea</taxon>
        <taxon>Rhabditidae</taxon>
        <taxon>Peloderinae</taxon>
        <taxon>Caenorhabditis</taxon>
    </lineage>
</organism>
<dbReference type="HOGENOM" id="CLU_130581_0_0_1"/>
<protein>
    <submittedName>
        <fullName evidence="2">Ground-like domain-containing protein</fullName>
    </submittedName>
</protein>
<dbReference type="KEGG" id="cel:CELE_Y55F3BR.11"/>
<dbReference type="AGR" id="WB:WBGene00044757"/>
<dbReference type="InParanoid" id="A0A9S1"/>